<evidence type="ECO:0000256" key="6">
    <source>
        <dbReference type="SAM" id="SignalP"/>
    </source>
</evidence>
<dbReference type="InterPro" id="IPR011050">
    <property type="entry name" value="Pectin_lyase_fold/virulence"/>
</dbReference>
<dbReference type="Pfam" id="PF00295">
    <property type="entry name" value="Glyco_hydro_28"/>
    <property type="match status" value="1"/>
</dbReference>
<keyword evidence="6" id="KW-0732">Signal</keyword>
<dbReference type="OrthoDB" id="107371at2"/>
<dbReference type="InterPro" id="IPR006626">
    <property type="entry name" value="PbH1"/>
</dbReference>
<dbReference type="GO" id="GO:0005975">
    <property type="term" value="P:carbohydrate metabolic process"/>
    <property type="evidence" value="ECO:0007669"/>
    <property type="project" value="InterPro"/>
</dbReference>
<dbReference type="RefSeq" id="WP_147650181.1">
    <property type="nucleotide sequence ID" value="NZ_CP042806.1"/>
</dbReference>
<dbReference type="KEGG" id="talb:FTW19_24520"/>
<evidence type="ECO:0000256" key="5">
    <source>
        <dbReference type="SAM" id="MobiDB-lite"/>
    </source>
</evidence>
<dbReference type="PANTHER" id="PTHR31339:SF9">
    <property type="entry name" value="PLASMIN AND FIBRONECTIN-BINDING PROTEIN A"/>
    <property type="match status" value="1"/>
</dbReference>
<dbReference type="Gene3D" id="2.160.20.10">
    <property type="entry name" value="Single-stranded right-handed beta-helix, Pectin lyase-like"/>
    <property type="match status" value="1"/>
</dbReference>
<dbReference type="SMART" id="SM00710">
    <property type="entry name" value="PbH1"/>
    <property type="match status" value="3"/>
</dbReference>
<evidence type="ECO:0000256" key="4">
    <source>
        <dbReference type="RuleBase" id="RU361169"/>
    </source>
</evidence>
<feature type="chain" id="PRO_5022748326" evidence="6">
    <location>
        <begin position="21"/>
        <end position="469"/>
    </location>
</feature>
<dbReference type="InterPro" id="IPR000743">
    <property type="entry name" value="Glyco_hydro_28"/>
</dbReference>
<dbReference type="InterPro" id="IPR051801">
    <property type="entry name" value="GH28_Enzymes"/>
</dbReference>
<reference evidence="7 8" key="1">
    <citation type="submission" date="2019-08" db="EMBL/GenBank/DDBJ databases">
        <title>Complete genome sequence of Terriglobus albidus strain ORNL.</title>
        <authorList>
            <person name="Podar M."/>
        </authorList>
    </citation>
    <scope>NUCLEOTIDE SEQUENCE [LARGE SCALE GENOMIC DNA]</scope>
    <source>
        <strain evidence="7 8">ORNL</strain>
    </source>
</reference>
<name>A0A5B9EIK3_9BACT</name>
<comment type="similarity">
    <text evidence="1 4">Belongs to the glycosyl hydrolase 28 family.</text>
</comment>
<evidence type="ECO:0000313" key="8">
    <source>
        <dbReference type="Proteomes" id="UP000321820"/>
    </source>
</evidence>
<dbReference type="PANTHER" id="PTHR31339">
    <property type="entry name" value="PECTIN LYASE-RELATED"/>
    <property type="match status" value="1"/>
</dbReference>
<sequence length="469" mass="50893">MKKTLLSLLALACTTVSATAATFSVAKYGAKGDGVTLNTKAIQGAIDAAAKNGGTVTFPAGTYLTGAIFVKSGVTLQIDKGVTIQGSQKLEDYPMRPTRVAGIEMTWPAALINVYQEHNAAITGEGTVDGDGKVWWDGYWALRKEDDPKGLRWAADYDAKRPRLIVIYDSHDVKLGGGLLLKRPGFWTVQVVYSHDVLVDGVIVRANEGGHGPSTDGVDIDSSRKVTVAHADIENNDDAICLKAGRDADGLRVNRPTEDIIIRDSLIRVGAAGVTFGSETSGGFRNIEIYNLHTLKGVPSGILFKSARTRGGFGENIRIHDLVMEDTPTVLRMTMNWNPNYSYTKIPDGLTNYPDYYKVLTTPVPEEKGIAYFHDVHIWNIKATGAKMVFDVAGNPKKPVERFEIDHLDVQAATAGHISAARDWNLHDLKLQIADGSSVALDDTQNIKGLTEGSKKSDANAQTPHKYED</sequence>
<accession>A0A5B9EIK3</accession>
<dbReference type="GO" id="GO:0004650">
    <property type="term" value="F:polygalacturonase activity"/>
    <property type="evidence" value="ECO:0007669"/>
    <property type="project" value="InterPro"/>
</dbReference>
<dbReference type="AlphaFoldDB" id="A0A5B9EIK3"/>
<organism evidence="7 8">
    <name type="scientific">Terriglobus albidus</name>
    <dbReference type="NCBI Taxonomy" id="1592106"/>
    <lineage>
        <taxon>Bacteria</taxon>
        <taxon>Pseudomonadati</taxon>
        <taxon>Acidobacteriota</taxon>
        <taxon>Terriglobia</taxon>
        <taxon>Terriglobales</taxon>
        <taxon>Acidobacteriaceae</taxon>
        <taxon>Terriglobus</taxon>
    </lineage>
</organism>
<evidence type="ECO:0000256" key="3">
    <source>
        <dbReference type="ARBA" id="ARBA00023295"/>
    </source>
</evidence>
<keyword evidence="2 4" id="KW-0378">Hydrolase</keyword>
<dbReference type="InterPro" id="IPR012334">
    <property type="entry name" value="Pectin_lyas_fold"/>
</dbReference>
<feature type="region of interest" description="Disordered" evidence="5">
    <location>
        <begin position="449"/>
        <end position="469"/>
    </location>
</feature>
<proteinExistence type="inferred from homology"/>
<dbReference type="SUPFAM" id="SSF51126">
    <property type="entry name" value="Pectin lyase-like"/>
    <property type="match status" value="1"/>
</dbReference>
<dbReference type="Proteomes" id="UP000321820">
    <property type="component" value="Chromosome"/>
</dbReference>
<feature type="signal peptide" evidence="6">
    <location>
        <begin position="1"/>
        <end position="20"/>
    </location>
</feature>
<gene>
    <name evidence="7" type="ORF">FTW19_24520</name>
</gene>
<dbReference type="EMBL" id="CP042806">
    <property type="protein sequence ID" value="QEE30885.1"/>
    <property type="molecule type" value="Genomic_DNA"/>
</dbReference>
<keyword evidence="3 4" id="KW-0326">Glycosidase</keyword>
<evidence type="ECO:0000256" key="2">
    <source>
        <dbReference type="ARBA" id="ARBA00022801"/>
    </source>
</evidence>
<evidence type="ECO:0000256" key="1">
    <source>
        <dbReference type="ARBA" id="ARBA00008834"/>
    </source>
</evidence>
<keyword evidence="8" id="KW-1185">Reference proteome</keyword>
<protein>
    <submittedName>
        <fullName evidence="7">Glycoside hydrolase family 28 protein</fullName>
    </submittedName>
</protein>
<evidence type="ECO:0000313" key="7">
    <source>
        <dbReference type="EMBL" id="QEE30885.1"/>
    </source>
</evidence>